<dbReference type="EMBL" id="KV745625">
    <property type="protein sequence ID" value="OCK73885.1"/>
    <property type="molecule type" value="Genomic_DNA"/>
</dbReference>
<dbReference type="Proteomes" id="UP000250266">
    <property type="component" value="Unassembled WGS sequence"/>
</dbReference>
<gene>
    <name evidence="2" type="ORF">K432DRAFT_220892</name>
</gene>
<dbReference type="OrthoDB" id="10458155at2759"/>
<protein>
    <recommendedName>
        <fullName evidence="1">Azaphilone pigments biosynthesis cluster protein L N-terminal domain-containing protein</fullName>
    </recommendedName>
</protein>
<proteinExistence type="predicted"/>
<dbReference type="AlphaFoldDB" id="A0A8E2DY26"/>
<evidence type="ECO:0000313" key="3">
    <source>
        <dbReference type="Proteomes" id="UP000250266"/>
    </source>
</evidence>
<evidence type="ECO:0000313" key="2">
    <source>
        <dbReference type="EMBL" id="OCK73885.1"/>
    </source>
</evidence>
<feature type="domain" description="Azaphilone pigments biosynthesis cluster protein L N-terminal" evidence="1">
    <location>
        <begin position="1"/>
        <end position="149"/>
    </location>
</feature>
<name>A0A8E2DY26_9PEZI</name>
<reference evidence="2 3" key="1">
    <citation type="journal article" date="2016" name="Nat. Commun.">
        <title>Ectomycorrhizal ecology is imprinted in the genome of the dominant symbiotic fungus Cenococcum geophilum.</title>
        <authorList>
            <consortium name="DOE Joint Genome Institute"/>
            <person name="Peter M."/>
            <person name="Kohler A."/>
            <person name="Ohm R.A."/>
            <person name="Kuo A."/>
            <person name="Krutzmann J."/>
            <person name="Morin E."/>
            <person name="Arend M."/>
            <person name="Barry K.W."/>
            <person name="Binder M."/>
            <person name="Choi C."/>
            <person name="Clum A."/>
            <person name="Copeland A."/>
            <person name="Grisel N."/>
            <person name="Haridas S."/>
            <person name="Kipfer T."/>
            <person name="LaButti K."/>
            <person name="Lindquist E."/>
            <person name="Lipzen A."/>
            <person name="Maire R."/>
            <person name="Meier B."/>
            <person name="Mihaltcheva S."/>
            <person name="Molinier V."/>
            <person name="Murat C."/>
            <person name="Poggeler S."/>
            <person name="Quandt C.A."/>
            <person name="Sperisen C."/>
            <person name="Tritt A."/>
            <person name="Tisserant E."/>
            <person name="Crous P.W."/>
            <person name="Henrissat B."/>
            <person name="Nehls U."/>
            <person name="Egli S."/>
            <person name="Spatafora J.W."/>
            <person name="Grigoriev I.V."/>
            <person name="Martin F.M."/>
        </authorList>
    </citation>
    <scope>NUCLEOTIDE SEQUENCE [LARGE SCALE GENOMIC DNA]</scope>
    <source>
        <strain evidence="2 3">CBS 459.81</strain>
    </source>
</reference>
<accession>A0A8E2DY26</accession>
<organism evidence="2 3">
    <name type="scientific">Lepidopterella palustris CBS 459.81</name>
    <dbReference type="NCBI Taxonomy" id="1314670"/>
    <lineage>
        <taxon>Eukaryota</taxon>
        <taxon>Fungi</taxon>
        <taxon>Dikarya</taxon>
        <taxon>Ascomycota</taxon>
        <taxon>Pezizomycotina</taxon>
        <taxon>Dothideomycetes</taxon>
        <taxon>Pleosporomycetidae</taxon>
        <taxon>Mytilinidiales</taxon>
        <taxon>Argynnaceae</taxon>
        <taxon>Lepidopterella</taxon>
    </lineage>
</organism>
<dbReference type="Pfam" id="PF17111">
    <property type="entry name" value="PigL_N"/>
    <property type="match status" value="1"/>
</dbReference>
<evidence type="ECO:0000259" key="1">
    <source>
        <dbReference type="Pfam" id="PF17111"/>
    </source>
</evidence>
<sequence>MDPVSILSALGTSVAITKNVVETLNTLISQTQNADRLLQQLHREVTDFQSVLQRMNHDFSDRQMRAAAFETQTGNMGAHWNAVLQAILKCNERLEELEKLLKRLAGSSNITSNKIVKGFRQKFASSDIQFYWSEIKDYKENIALNLQMILVCRVMDPRTAPTAT</sequence>
<dbReference type="InterPro" id="IPR031348">
    <property type="entry name" value="PigL_N"/>
</dbReference>
<keyword evidence="3" id="KW-1185">Reference proteome</keyword>